<dbReference type="Gene3D" id="3.40.50.620">
    <property type="entry name" value="HUPs"/>
    <property type="match status" value="1"/>
</dbReference>
<evidence type="ECO:0000256" key="8">
    <source>
        <dbReference type="HAMAP-Rule" id="MF_00158"/>
    </source>
</evidence>
<comment type="miscellaneous">
    <text evidence="8">The reaction proceeds by a bi uni uni bi ping pong mechanism.</text>
</comment>
<dbReference type="Proteomes" id="UP000010809">
    <property type="component" value="Chromosome"/>
</dbReference>
<accession>L0DZS1</accession>
<name>L0DZS1_THIND</name>
<dbReference type="NCBIfam" id="TIGR00125">
    <property type="entry name" value="cyt_tran_rel"/>
    <property type="match status" value="1"/>
</dbReference>
<feature type="binding site" evidence="8">
    <location>
        <position position="155"/>
    </location>
    <ligand>
        <name>(R)-pantoate</name>
        <dbReference type="ChEBI" id="CHEBI:15980"/>
    </ligand>
</feature>
<dbReference type="Gene3D" id="3.30.1300.10">
    <property type="entry name" value="Pantoate-beta-alanine ligase, C-terminal domain"/>
    <property type="match status" value="1"/>
</dbReference>
<comment type="subunit">
    <text evidence="8">Homodimer.</text>
</comment>
<comment type="pathway">
    <text evidence="1 8">Cofactor biosynthesis; (R)-pantothenate biosynthesis; (R)-pantothenate from (R)-pantoate and beta-alanine: step 1/1.</text>
</comment>
<dbReference type="Pfam" id="PF02569">
    <property type="entry name" value="Pantoate_ligase"/>
    <property type="match status" value="1"/>
</dbReference>
<evidence type="ECO:0000256" key="5">
    <source>
        <dbReference type="ARBA" id="ARBA00022741"/>
    </source>
</evidence>
<keyword evidence="6 8" id="KW-0067">ATP-binding</keyword>
<evidence type="ECO:0000256" key="3">
    <source>
        <dbReference type="ARBA" id="ARBA00022598"/>
    </source>
</evidence>
<dbReference type="SUPFAM" id="SSF52374">
    <property type="entry name" value="Nucleotidylyl transferase"/>
    <property type="match status" value="1"/>
</dbReference>
<proteinExistence type="inferred from homology"/>
<keyword evidence="8" id="KW-0963">Cytoplasm</keyword>
<dbReference type="HAMAP" id="MF_00158">
    <property type="entry name" value="PanC"/>
    <property type="match status" value="1"/>
</dbReference>
<comment type="similarity">
    <text evidence="2 8">Belongs to the pantothenate synthetase family.</text>
</comment>
<feature type="binding site" evidence="8">
    <location>
        <begin position="149"/>
        <end position="152"/>
    </location>
    <ligand>
        <name>ATP</name>
        <dbReference type="ChEBI" id="CHEBI:30616"/>
    </ligand>
</feature>
<dbReference type="GO" id="GO:0015940">
    <property type="term" value="P:pantothenate biosynthetic process"/>
    <property type="evidence" value="ECO:0007669"/>
    <property type="project" value="UniProtKB-UniRule"/>
</dbReference>
<evidence type="ECO:0000256" key="7">
    <source>
        <dbReference type="ARBA" id="ARBA00048258"/>
    </source>
</evidence>
<keyword evidence="5 8" id="KW-0547">Nucleotide-binding</keyword>
<sequence length="284" mass="31591">MRIVHDRRQVAALCREWRRRDSQLLAFVPTMGNLHAGHLALVRHARERGDRVLVSVFVNPMQFDRPDDLERYPRTLDADARKLAEAGVDALFCPEPTEMYPEGCVPARVTVPQLSGILEGVSRPGHFDGVATVVAKLFNLVQPDVGVFGEKDYQQLKLIEAMVAALNFPVLIDAVPTVREADGLALSSRNGQLSESARRRAPELYRSLREAAAACVAEPDRWPAVFAECTAQARERLRESGFEPDYVEVRRCSDLGEPDAGDRELILLAAAWLGGTRLIDNLRL</sequence>
<feature type="binding site" evidence="8">
    <location>
        <position position="62"/>
    </location>
    <ligand>
        <name>(R)-pantoate</name>
        <dbReference type="ChEBI" id="CHEBI:15980"/>
    </ligand>
</feature>
<dbReference type="CDD" id="cd00560">
    <property type="entry name" value="PanC"/>
    <property type="match status" value="1"/>
</dbReference>
<dbReference type="HOGENOM" id="CLU_047148_0_0_6"/>
<reference evidence="9" key="1">
    <citation type="submission" date="2015-12" db="EMBL/GenBank/DDBJ databases">
        <authorList>
            <person name="Tikhonova T.V."/>
            <person name="Pavlov A.R."/>
            <person name="Beletsky A.V."/>
            <person name="Mardanov A.V."/>
            <person name="Sorokin D.Y."/>
            <person name="Ravin N.V."/>
            <person name="Popov V.O."/>
        </authorList>
    </citation>
    <scope>NUCLEOTIDE SEQUENCE</scope>
    <source>
        <strain evidence="9">DSM 14787</strain>
    </source>
</reference>
<dbReference type="STRING" id="1255043.TVNIR_2812"/>
<dbReference type="InterPro" id="IPR042176">
    <property type="entry name" value="Pantoate_ligase_C"/>
</dbReference>
<comment type="function">
    <text evidence="8">Catalyzes the condensation of pantoate with beta-alanine in an ATP-dependent reaction via a pantoyl-adenylate intermediate.</text>
</comment>
<dbReference type="InterPro" id="IPR014729">
    <property type="entry name" value="Rossmann-like_a/b/a_fold"/>
</dbReference>
<dbReference type="PATRIC" id="fig|1255043.3.peg.2837"/>
<dbReference type="UniPathway" id="UPA00028">
    <property type="reaction ID" value="UER00005"/>
</dbReference>
<evidence type="ECO:0000313" key="10">
    <source>
        <dbReference type="Proteomes" id="UP000010809"/>
    </source>
</evidence>
<dbReference type="EMBL" id="CP003989">
    <property type="protein sequence ID" value="AGA34450.1"/>
    <property type="molecule type" value="Genomic_DNA"/>
</dbReference>
<keyword evidence="4 8" id="KW-0566">Pantothenate biosynthesis</keyword>
<dbReference type="OrthoDB" id="9773087at2"/>
<dbReference type="GO" id="GO:0005524">
    <property type="term" value="F:ATP binding"/>
    <property type="evidence" value="ECO:0007669"/>
    <property type="project" value="UniProtKB-KW"/>
</dbReference>
<evidence type="ECO:0000256" key="1">
    <source>
        <dbReference type="ARBA" id="ARBA00004990"/>
    </source>
</evidence>
<keyword evidence="10" id="KW-1185">Reference proteome</keyword>
<evidence type="ECO:0000256" key="2">
    <source>
        <dbReference type="ARBA" id="ARBA00009256"/>
    </source>
</evidence>
<dbReference type="AlphaFoldDB" id="L0DZS1"/>
<comment type="catalytic activity">
    <reaction evidence="7 8">
        <text>(R)-pantoate + beta-alanine + ATP = (R)-pantothenate + AMP + diphosphate + H(+)</text>
        <dbReference type="Rhea" id="RHEA:10912"/>
        <dbReference type="ChEBI" id="CHEBI:15378"/>
        <dbReference type="ChEBI" id="CHEBI:15980"/>
        <dbReference type="ChEBI" id="CHEBI:29032"/>
        <dbReference type="ChEBI" id="CHEBI:30616"/>
        <dbReference type="ChEBI" id="CHEBI:33019"/>
        <dbReference type="ChEBI" id="CHEBI:57966"/>
        <dbReference type="ChEBI" id="CHEBI:456215"/>
        <dbReference type="EC" id="6.3.2.1"/>
    </reaction>
</comment>
<dbReference type="GO" id="GO:0005829">
    <property type="term" value="C:cytosol"/>
    <property type="evidence" value="ECO:0007669"/>
    <property type="project" value="TreeGrafter"/>
</dbReference>
<dbReference type="RefSeq" id="WP_015259561.1">
    <property type="nucleotide sequence ID" value="NC_019902.2"/>
</dbReference>
<comment type="subcellular location">
    <subcellularLocation>
        <location evidence="8">Cytoplasm</location>
    </subcellularLocation>
</comment>
<dbReference type="PANTHER" id="PTHR21299:SF1">
    <property type="entry name" value="PANTOATE--BETA-ALANINE LIGASE"/>
    <property type="match status" value="1"/>
</dbReference>
<dbReference type="InterPro" id="IPR003721">
    <property type="entry name" value="Pantoate_ligase"/>
</dbReference>
<dbReference type="KEGG" id="tni:TVNIR_2812"/>
<feature type="binding site" evidence="8">
    <location>
        <begin position="31"/>
        <end position="38"/>
    </location>
    <ligand>
        <name>ATP</name>
        <dbReference type="ChEBI" id="CHEBI:30616"/>
    </ligand>
</feature>
<protein>
    <recommendedName>
        <fullName evidence="8">Pantothenate synthetase</fullName>
        <shortName evidence="8">PS</shortName>
        <ecNumber evidence="8">6.3.2.1</ecNumber>
    </recommendedName>
    <alternativeName>
        <fullName evidence="8">Pantoate--beta-alanine ligase</fullName>
    </alternativeName>
    <alternativeName>
        <fullName evidence="8">Pantoate-activating enzyme</fullName>
    </alternativeName>
</protein>
<evidence type="ECO:0000256" key="4">
    <source>
        <dbReference type="ARBA" id="ARBA00022655"/>
    </source>
</evidence>
<gene>
    <name evidence="9" type="primary">panC [H]</name>
    <name evidence="8" type="synonym">panC</name>
    <name evidence="9" type="ordered locus">TVNIR_2812</name>
</gene>
<keyword evidence="3 8" id="KW-0436">Ligase</keyword>
<feature type="binding site" evidence="8">
    <location>
        <begin position="186"/>
        <end position="189"/>
    </location>
    <ligand>
        <name>ATP</name>
        <dbReference type="ChEBI" id="CHEBI:30616"/>
    </ligand>
</feature>
<dbReference type="GO" id="GO:0004592">
    <property type="term" value="F:pantoate-beta-alanine ligase activity"/>
    <property type="evidence" value="ECO:0007669"/>
    <property type="project" value="UniProtKB-UniRule"/>
</dbReference>
<feature type="binding site" evidence="8">
    <location>
        <position position="178"/>
    </location>
    <ligand>
        <name>ATP</name>
        <dbReference type="ChEBI" id="CHEBI:30616"/>
    </ligand>
</feature>
<dbReference type="PANTHER" id="PTHR21299">
    <property type="entry name" value="CYTIDYLATE KINASE/PANTOATE-BETA-ALANINE LIGASE"/>
    <property type="match status" value="1"/>
</dbReference>
<dbReference type="InterPro" id="IPR004821">
    <property type="entry name" value="Cyt_trans-like"/>
</dbReference>
<dbReference type="EC" id="6.3.2.1" evidence="8"/>
<dbReference type="NCBIfam" id="TIGR00018">
    <property type="entry name" value="panC"/>
    <property type="match status" value="1"/>
</dbReference>
<feature type="active site" description="Proton donor" evidence="8">
    <location>
        <position position="38"/>
    </location>
</feature>
<dbReference type="FunFam" id="3.40.50.620:FF:000013">
    <property type="entry name" value="Pantothenate synthetase"/>
    <property type="match status" value="1"/>
</dbReference>
<feature type="binding site" evidence="8">
    <location>
        <position position="62"/>
    </location>
    <ligand>
        <name>beta-alanine</name>
        <dbReference type="ChEBI" id="CHEBI:57966"/>
    </ligand>
</feature>
<dbReference type="eggNOG" id="COG0414">
    <property type="taxonomic scope" value="Bacteria"/>
</dbReference>
<evidence type="ECO:0000313" key="9">
    <source>
        <dbReference type="EMBL" id="AGA34450.1"/>
    </source>
</evidence>
<organism evidence="9 10">
    <name type="scientific">Thioalkalivibrio nitratireducens (strain DSM 14787 / UNIQEM 213 / ALEN2)</name>
    <dbReference type="NCBI Taxonomy" id="1255043"/>
    <lineage>
        <taxon>Bacteria</taxon>
        <taxon>Pseudomonadati</taxon>
        <taxon>Pseudomonadota</taxon>
        <taxon>Gammaproteobacteria</taxon>
        <taxon>Chromatiales</taxon>
        <taxon>Ectothiorhodospiraceae</taxon>
        <taxon>Thioalkalivibrio</taxon>
    </lineage>
</organism>
<evidence type="ECO:0000256" key="6">
    <source>
        <dbReference type="ARBA" id="ARBA00022840"/>
    </source>
</evidence>